<organism evidence="2 3">
    <name type="scientific">Micromonospora rosaria</name>
    <dbReference type="NCBI Taxonomy" id="47874"/>
    <lineage>
        <taxon>Bacteria</taxon>
        <taxon>Bacillati</taxon>
        <taxon>Actinomycetota</taxon>
        <taxon>Actinomycetes</taxon>
        <taxon>Micromonosporales</taxon>
        <taxon>Micromonosporaceae</taxon>
        <taxon>Micromonospora</taxon>
    </lineage>
</organism>
<dbReference type="SUPFAM" id="SSF143011">
    <property type="entry name" value="RelE-like"/>
    <property type="match status" value="1"/>
</dbReference>
<evidence type="ECO:0008006" key="4">
    <source>
        <dbReference type="Google" id="ProtNLM"/>
    </source>
</evidence>
<keyword evidence="1" id="KW-1277">Toxin-antitoxin system</keyword>
<dbReference type="Gene3D" id="3.30.2310.20">
    <property type="entry name" value="RelE-like"/>
    <property type="match status" value="1"/>
</dbReference>
<dbReference type="Proteomes" id="UP000070620">
    <property type="component" value="Unassembled WGS sequence"/>
</dbReference>
<name>A0A136PPM4_9ACTN</name>
<evidence type="ECO:0000256" key="1">
    <source>
        <dbReference type="ARBA" id="ARBA00022649"/>
    </source>
</evidence>
<dbReference type="EMBL" id="LRQV01000076">
    <property type="protein sequence ID" value="KXK60314.1"/>
    <property type="molecule type" value="Genomic_DNA"/>
</dbReference>
<dbReference type="InterPro" id="IPR007712">
    <property type="entry name" value="RelE/ParE_toxin"/>
</dbReference>
<evidence type="ECO:0000313" key="2">
    <source>
        <dbReference type="EMBL" id="KXK60314.1"/>
    </source>
</evidence>
<accession>A0A136PPM4</accession>
<reference evidence="2 3" key="1">
    <citation type="submission" date="2016-01" db="EMBL/GenBank/DDBJ databases">
        <title>Whole genome sequence and analysis of Micromonospora rosaria DSM 803, which can produce antibacterial substance rosamicin.</title>
        <authorList>
            <person name="Yang H."/>
            <person name="He X."/>
            <person name="Zhu D."/>
        </authorList>
    </citation>
    <scope>NUCLEOTIDE SEQUENCE [LARGE SCALE GENOMIC DNA]</scope>
    <source>
        <strain evidence="2 3">DSM 803</strain>
    </source>
</reference>
<sequence>MAPVVLERDTVRTHPARVAGMFSRQARRNPHFDGVHSARRGTYRIAYRINGAQRVVEIRSIRHRRDAYRWSDTCQGRV</sequence>
<proteinExistence type="predicted"/>
<gene>
    <name evidence="2" type="ORF">AWW66_19540</name>
</gene>
<evidence type="ECO:0000313" key="3">
    <source>
        <dbReference type="Proteomes" id="UP000070620"/>
    </source>
</evidence>
<comment type="caution">
    <text evidence="2">The sequence shown here is derived from an EMBL/GenBank/DDBJ whole genome shotgun (WGS) entry which is preliminary data.</text>
</comment>
<keyword evidence="3" id="KW-1185">Reference proteome</keyword>
<protein>
    <recommendedName>
        <fullName evidence="4">Type II toxin-antitoxin system RelE/ParE family toxin</fullName>
    </recommendedName>
</protein>
<dbReference type="Pfam" id="PF05016">
    <property type="entry name" value="ParE_toxin"/>
    <property type="match status" value="1"/>
</dbReference>
<dbReference type="InterPro" id="IPR035093">
    <property type="entry name" value="RelE/ParE_toxin_dom_sf"/>
</dbReference>
<dbReference type="AlphaFoldDB" id="A0A136PPM4"/>